<keyword evidence="3" id="KW-1185">Reference proteome</keyword>
<organism evidence="2 3">
    <name type="scientific">Photobacterium andalusiense</name>
    <dbReference type="NCBI Taxonomy" id="2204296"/>
    <lineage>
        <taxon>Bacteria</taxon>
        <taxon>Pseudomonadati</taxon>
        <taxon>Pseudomonadota</taxon>
        <taxon>Gammaproteobacteria</taxon>
        <taxon>Vibrionales</taxon>
        <taxon>Vibrionaceae</taxon>
        <taxon>Photobacterium</taxon>
    </lineage>
</organism>
<dbReference type="CDD" id="cd03362">
    <property type="entry name" value="TOPRIM_TopoIA_TopoIII"/>
    <property type="match status" value="1"/>
</dbReference>
<dbReference type="GO" id="GO:0043597">
    <property type="term" value="C:cytoplasmic replication fork"/>
    <property type="evidence" value="ECO:0007669"/>
    <property type="project" value="TreeGrafter"/>
</dbReference>
<evidence type="ECO:0000313" key="3">
    <source>
        <dbReference type="Proteomes" id="UP000195719"/>
    </source>
</evidence>
<protein>
    <submittedName>
        <fullName evidence="2">DNA topoisomerase 3</fullName>
        <ecNumber evidence="2">5.99.1.2</ecNumber>
    </submittedName>
</protein>
<dbReference type="GO" id="GO:0003917">
    <property type="term" value="F:DNA topoisomerase type I (single strand cut, ATP-independent) activity"/>
    <property type="evidence" value="ECO:0007669"/>
    <property type="project" value="InterPro"/>
</dbReference>
<dbReference type="SMART" id="SM00493">
    <property type="entry name" value="TOPRIM"/>
    <property type="match status" value="1"/>
</dbReference>
<dbReference type="PANTHER" id="PTHR11390">
    <property type="entry name" value="PROKARYOTIC DNA TOPOISOMERASE"/>
    <property type="match status" value="1"/>
</dbReference>
<evidence type="ECO:0000313" key="2">
    <source>
        <dbReference type="EMBL" id="SMY36052.1"/>
    </source>
</evidence>
<dbReference type="PROSITE" id="PS50880">
    <property type="entry name" value="TOPRIM"/>
    <property type="match status" value="1"/>
</dbReference>
<dbReference type="GO" id="GO:0003677">
    <property type="term" value="F:DNA binding"/>
    <property type="evidence" value="ECO:0007669"/>
    <property type="project" value="InterPro"/>
</dbReference>
<dbReference type="EC" id="5.99.1.2" evidence="2"/>
<evidence type="ECO:0000259" key="1">
    <source>
        <dbReference type="PROSITE" id="PS50880"/>
    </source>
</evidence>
<sequence>MSCLYIAEKPSLGRAIAAVLPRPHKNNTGYIEVGNGDIVTWCIGHLLEQVEPDAYDARYKKWHLEDLPIVPQQWQLIPRKAAKQQLAVIKKLAKTATSVVHAGDPDRVLLRSFYGIHLLQ</sequence>
<dbReference type="GO" id="GO:0006310">
    <property type="term" value="P:DNA recombination"/>
    <property type="evidence" value="ECO:0007669"/>
    <property type="project" value="TreeGrafter"/>
</dbReference>
<accession>A0A1Y6MHX6</accession>
<dbReference type="PANTHER" id="PTHR11390:SF21">
    <property type="entry name" value="DNA TOPOISOMERASE 3-ALPHA"/>
    <property type="match status" value="1"/>
</dbReference>
<reference evidence="3" key="1">
    <citation type="submission" date="2017-06" db="EMBL/GenBank/DDBJ databases">
        <authorList>
            <person name="Rodrigo-Torres L."/>
            <person name="Arahal R.D."/>
            <person name="Lucena T."/>
        </authorList>
    </citation>
    <scope>NUCLEOTIDE SEQUENCE [LARGE SCALE GENOMIC DNA]</scope>
    <source>
        <strain evidence="3">CECT 9192</strain>
    </source>
</reference>
<dbReference type="Proteomes" id="UP000195719">
    <property type="component" value="Unassembled WGS sequence"/>
</dbReference>
<name>A0A1Y6MHX6_9GAMM</name>
<gene>
    <name evidence="2" type="primary">topB_1</name>
    <name evidence="2" type="ORF">PAND9192_02381</name>
</gene>
<dbReference type="InterPro" id="IPR006171">
    <property type="entry name" value="TOPRIM_dom"/>
</dbReference>
<dbReference type="Pfam" id="PF01751">
    <property type="entry name" value="Toprim"/>
    <property type="match status" value="1"/>
</dbReference>
<dbReference type="AlphaFoldDB" id="A0A1Y6MHX6"/>
<keyword evidence="2" id="KW-0413">Isomerase</keyword>
<dbReference type="GO" id="GO:0006265">
    <property type="term" value="P:DNA topological change"/>
    <property type="evidence" value="ECO:0007669"/>
    <property type="project" value="InterPro"/>
</dbReference>
<dbReference type="InterPro" id="IPR000380">
    <property type="entry name" value="Topo_IA"/>
</dbReference>
<feature type="domain" description="Toprim" evidence="1">
    <location>
        <begin position="2"/>
        <end position="120"/>
    </location>
</feature>
<dbReference type="Gene3D" id="3.40.50.140">
    <property type="match status" value="1"/>
</dbReference>
<dbReference type="InterPro" id="IPR023405">
    <property type="entry name" value="Topo_IA_core_domain"/>
</dbReference>
<proteinExistence type="predicted"/>
<dbReference type="SUPFAM" id="SSF56712">
    <property type="entry name" value="Prokaryotic type I DNA topoisomerase"/>
    <property type="match status" value="1"/>
</dbReference>
<dbReference type="GO" id="GO:0006281">
    <property type="term" value="P:DNA repair"/>
    <property type="evidence" value="ECO:0007669"/>
    <property type="project" value="TreeGrafter"/>
</dbReference>
<dbReference type="InterPro" id="IPR034144">
    <property type="entry name" value="TOPRIM_TopoIII"/>
</dbReference>
<dbReference type="EMBL" id="FYAJ01000004">
    <property type="protein sequence ID" value="SMY36052.1"/>
    <property type="molecule type" value="Genomic_DNA"/>
</dbReference>